<keyword evidence="3 6" id="KW-0489">Methyltransferase</keyword>
<evidence type="ECO:0000256" key="5">
    <source>
        <dbReference type="ARBA" id="ARBA00022691"/>
    </source>
</evidence>
<dbReference type="InterPro" id="IPR008189">
    <property type="entry name" value="rRNA_ssu_MeTfrase_I"/>
</dbReference>
<accession>A0A917E9Z0</accession>
<dbReference type="HAMAP" id="MF_01877">
    <property type="entry name" value="16SrRNA_methyltr_I"/>
    <property type="match status" value="1"/>
</dbReference>
<evidence type="ECO:0000313" key="10">
    <source>
        <dbReference type="Proteomes" id="UP000612855"/>
    </source>
</evidence>
<evidence type="ECO:0000259" key="8">
    <source>
        <dbReference type="Pfam" id="PF23016"/>
    </source>
</evidence>
<dbReference type="Pfam" id="PF00590">
    <property type="entry name" value="TP_methylase"/>
    <property type="match status" value="1"/>
</dbReference>
<evidence type="ECO:0000256" key="2">
    <source>
        <dbReference type="ARBA" id="ARBA00022552"/>
    </source>
</evidence>
<dbReference type="GO" id="GO:0005737">
    <property type="term" value="C:cytoplasm"/>
    <property type="evidence" value="ECO:0007669"/>
    <property type="project" value="UniProtKB-SubCell"/>
</dbReference>
<dbReference type="Gene3D" id="3.30.950.10">
    <property type="entry name" value="Methyltransferase, Cobalt-precorrin-4 Transmethylase, Domain 2"/>
    <property type="match status" value="1"/>
</dbReference>
<comment type="subcellular location">
    <subcellularLocation>
        <location evidence="6">Cytoplasm</location>
    </subcellularLocation>
</comment>
<dbReference type="EMBL" id="BMFJ01000001">
    <property type="protein sequence ID" value="GGE17870.1"/>
    <property type="molecule type" value="Genomic_DNA"/>
</dbReference>
<dbReference type="SUPFAM" id="SSF53790">
    <property type="entry name" value="Tetrapyrrole methylase"/>
    <property type="match status" value="1"/>
</dbReference>
<keyword evidence="4 6" id="KW-0808">Transferase</keyword>
<keyword evidence="5 6" id="KW-0949">S-adenosyl-L-methionine</keyword>
<protein>
    <recommendedName>
        <fullName evidence="6">Ribosomal RNA small subunit methyltransferase I</fullName>
        <ecNumber evidence="6">2.1.1.198</ecNumber>
    </recommendedName>
    <alternativeName>
        <fullName evidence="6">16S rRNA 2'-O-ribose C1402 methyltransferase</fullName>
    </alternativeName>
    <alternativeName>
        <fullName evidence="6">rRNA (cytidine-2'-O-)-methyltransferase RsmI</fullName>
    </alternativeName>
</protein>
<dbReference type="FunFam" id="3.30.950.10:FF:000002">
    <property type="entry name" value="Ribosomal RNA small subunit methyltransferase I"/>
    <property type="match status" value="1"/>
</dbReference>
<dbReference type="EC" id="2.1.1.198" evidence="6"/>
<feature type="domain" description="RsmI HTH" evidence="8">
    <location>
        <begin position="250"/>
        <end position="286"/>
    </location>
</feature>
<comment type="caution">
    <text evidence="9">The sequence shown here is derived from an EMBL/GenBank/DDBJ whole genome shotgun (WGS) entry which is preliminary data.</text>
</comment>
<dbReference type="Pfam" id="PF23016">
    <property type="entry name" value="RsmI_C"/>
    <property type="match status" value="1"/>
</dbReference>
<dbReference type="NCBIfam" id="TIGR00096">
    <property type="entry name" value="16S rRNA (cytidine(1402)-2'-O)-methyltransferase"/>
    <property type="match status" value="1"/>
</dbReference>
<dbReference type="AlphaFoldDB" id="A0A917E9Z0"/>
<evidence type="ECO:0000256" key="4">
    <source>
        <dbReference type="ARBA" id="ARBA00022679"/>
    </source>
</evidence>
<sequence length="290" mass="30597">MNAPTGTVPPGPAPGLTLVAVPIGAARDITLHALDVLRGADVLAAEDTRTLRRLMDIHGIPIGDRPLIAYHDHNGDRARPRLLAAMAEGKSVAYASEAGTPLIADPGYHLARAAREAGHAVTTAPGVSAVVTALSLAGLPTDRFLFAGFLPNQSGARKSALRELAGVTATLVFYESPKRLAAMLADAAAELGGDRPAVVCRELTKKFETVQHGNLSDLCEMYRAEAPKGEIVVLIDRAETEVVSEKFVIDALRSELEEGSSVRDAAANVARDTGWPRRSVYKLALDIGSV</sequence>
<dbReference type="PANTHER" id="PTHR46111:SF1">
    <property type="entry name" value="RIBOSOMAL RNA SMALL SUBUNIT METHYLTRANSFERASE I"/>
    <property type="match status" value="1"/>
</dbReference>
<evidence type="ECO:0000256" key="3">
    <source>
        <dbReference type="ARBA" id="ARBA00022603"/>
    </source>
</evidence>
<keyword evidence="2 6" id="KW-0698">rRNA processing</keyword>
<dbReference type="PIRSF" id="PIRSF005917">
    <property type="entry name" value="MTase_YraL"/>
    <property type="match status" value="1"/>
</dbReference>
<comment type="catalytic activity">
    <reaction evidence="6">
        <text>cytidine(1402) in 16S rRNA + S-adenosyl-L-methionine = 2'-O-methylcytidine(1402) in 16S rRNA + S-adenosyl-L-homocysteine + H(+)</text>
        <dbReference type="Rhea" id="RHEA:42924"/>
        <dbReference type="Rhea" id="RHEA-COMP:10285"/>
        <dbReference type="Rhea" id="RHEA-COMP:10286"/>
        <dbReference type="ChEBI" id="CHEBI:15378"/>
        <dbReference type="ChEBI" id="CHEBI:57856"/>
        <dbReference type="ChEBI" id="CHEBI:59789"/>
        <dbReference type="ChEBI" id="CHEBI:74495"/>
        <dbReference type="ChEBI" id="CHEBI:82748"/>
        <dbReference type="EC" id="2.1.1.198"/>
    </reaction>
</comment>
<comment type="function">
    <text evidence="6">Catalyzes the 2'-O-methylation of the ribose of cytidine 1402 (C1402) in 16S rRNA.</text>
</comment>
<keyword evidence="10" id="KW-1185">Reference proteome</keyword>
<name>A0A917E9Z0_9RHOB</name>
<dbReference type="CDD" id="cd11648">
    <property type="entry name" value="RsmI"/>
    <property type="match status" value="1"/>
</dbReference>
<dbReference type="PANTHER" id="PTHR46111">
    <property type="entry name" value="RIBOSOMAL RNA SMALL SUBUNIT METHYLTRANSFERASE I"/>
    <property type="match status" value="1"/>
</dbReference>
<evidence type="ECO:0000256" key="1">
    <source>
        <dbReference type="ARBA" id="ARBA00022490"/>
    </source>
</evidence>
<dbReference type="InterPro" id="IPR000878">
    <property type="entry name" value="4pyrrol_Mease"/>
</dbReference>
<proteinExistence type="inferred from homology"/>
<keyword evidence="1 6" id="KW-0963">Cytoplasm</keyword>
<dbReference type="InterPro" id="IPR014777">
    <property type="entry name" value="4pyrrole_Mease_sub1"/>
</dbReference>
<dbReference type="InterPro" id="IPR035996">
    <property type="entry name" value="4pyrrol_Methylase_sf"/>
</dbReference>
<feature type="domain" description="Tetrapyrrole methylase" evidence="7">
    <location>
        <begin position="16"/>
        <end position="218"/>
    </location>
</feature>
<evidence type="ECO:0000313" key="9">
    <source>
        <dbReference type="EMBL" id="GGE17870.1"/>
    </source>
</evidence>
<dbReference type="GO" id="GO:0070677">
    <property type="term" value="F:rRNA (cytosine-2'-O-)-methyltransferase activity"/>
    <property type="evidence" value="ECO:0007669"/>
    <property type="project" value="UniProtKB-UniRule"/>
</dbReference>
<evidence type="ECO:0000256" key="6">
    <source>
        <dbReference type="HAMAP-Rule" id="MF_01877"/>
    </source>
</evidence>
<dbReference type="Gene3D" id="3.40.1010.10">
    <property type="entry name" value="Cobalt-precorrin-4 Transmethylase, Domain 1"/>
    <property type="match status" value="1"/>
</dbReference>
<organism evidence="9 10">
    <name type="scientific">Primorskyibacter flagellatus</name>
    <dbReference type="NCBI Taxonomy" id="1387277"/>
    <lineage>
        <taxon>Bacteria</taxon>
        <taxon>Pseudomonadati</taxon>
        <taxon>Pseudomonadota</taxon>
        <taxon>Alphaproteobacteria</taxon>
        <taxon>Rhodobacterales</taxon>
        <taxon>Roseobacteraceae</taxon>
        <taxon>Primorskyibacter</taxon>
    </lineage>
</organism>
<evidence type="ECO:0000259" key="7">
    <source>
        <dbReference type="Pfam" id="PF00590"/>
    </source>
</evidence>
<gene>
    <name evidence="6 9" type="primary">rsmI</name>
    <name evidence="9" type="ORF">GCM10011360_03340</name>
</gene>
<reference evidence="10" key="1">
    <citation type="journal article" date="2019" name="Int. J. Syst. Evol. Microbiol.">
        <title>The Global Catalogue of Microorganisms (GCM) 10K type strain sequencing project: providing services to taxonomists for standard genome sequencing and annotation.</title>
        <authorList>
            <consortium name="The Broad Institute Genomics Platform"/>
            <consortium name="The Broad Institute Genome Sequencing Center for Infectious Disease"/>
            <person name="Wu L."/>
            <person name="Ma J."/>
        </authorList>
    </citation>
    <scope>NUCLEOTIDE SEQUENCE [LARGE SCALE GENOMIC DNA]</scope>
    <source>
        <strain evidence="10">CGMCC 1.12664</strain>
    </source>
</reference>
<comment type="similarity">
    <text evidence="6">Belongs to the methyltransferase superfamily. RsmI family.</text>
</comment>
<dbReference type="InterPro" id="IPR014776">
    <property type="entry name" value="4pyrrole_Mease_sub2"/>
</dbReference>
<dbReference type="RefSeq" id="WP_188475897.1">
    <property type="nucleotide sequence ID" value="NZ_BMFJ01000001.1"/>
</dbReference>
<dbReference type="Proteomes" id="UP000612855">
    <property type="component" value="Unassembled WGS sequence"/>
</dbReference>
<dbReference type="InterPro" id="IPR053910">
    <property type="entry name" value="RsmI_HTH"/>
</dbReference>